<reference evidence="5" key="3">
    <citation type="submission" date="2020-05" db="UniProtKB">
        <authorList>
            <consortium name="EnsemblMetazoa"/>
        </authorList>
    </citation>
    <scope>IDENTIFICATION</scope>
    <source>
        <strain evidence="5">USDA</strain>
    </source>
</reference>
<feature type="domain" description="Ribosomal protein eL8/eL30/eS12/Gadd45" evidence="3">
    <location>
        <begin position="50"/>
        <end position="143"/>
    </location>
</feature>
<organism>
    <name type="scientific">Pediculus humanus subsp. corporis</name>
    <name type="common">Body louse</name>
    <dbReference type="NCBI Taxonomy" id="121224"/>
    <lineage>
        <taxon>Eukaryota</taxon>
        <taxon>Metazoa</taxon>
        <taxon>Ecdysozoa</taxon>
        <taxon>Arthropoda</taxon>
        <taxon>Hexapoda</taxon>
        <taxon>Insecta</taxon>
        <taxon>Pterygota</taxon>
        <taxon>Neoptera</taxon>
        <taxon>Paraneoptera</taxon>
        <taxon>Psocodea</taxon>
        <taxon>Troctomorpha</taxon>
        <taxon>Phthiraptera</taxon>
        <taxon>Anoplura</taxon>
        <taxon>Pediculidae</taxon>
        <taxon>Pediculus</taxon>
    </lineage>
</organism>
<dbReference type="OrthoDB" id="5364946at2759"/>
<name>E0VV05_PEDHC</name>
<accession>E0VV05</accession>
<dbReference type="InterPro" id="IPR050257">
    <property type="entry name" value="eL8/uL1-like"/>
</dbReference>
<keyword evidence="6" id="KW-1185">Reference proteome</keyword>
<dbReference type="InterPro" id="IPR018492">
    <property type="entry name" value="Ribosomal_eL8/Nhp2"/>
</dbReference>
<gene>
    <name evidence="5" type="primary">8230659</name>
    <name evidence="4" type="ORF">Phum_PHUM457170</name>
</gene>
<dbReference type="EMBL" id="DS235797">
    <property type="protein sequence ID" value="EEB17211.1"/>
    <property type="molecule type" value="Genomic_DNA"/>
</dbReference>
<proteinExistence type="inferred from homology"/>
<dbReference type="VEuPathDB" id="VectorBase:PHUM457170"/>
<dbReference type="HOGENOM" id="CLU_084513_1_0_1"/>
<dbReference type="GO" id="GO:0003723">
    <property type="term" value="F:RNA binding"/>
    <property type="evidence" value="ECO:0007669"/>
    <property type="project" value="InterPro"/>
</dbReference>
<evidence type="ECO:0000313" key="5">
    <source>
        <dbReference type="EnsemblMetazoa" id="PHUM457170-PA"/>
    </source>
</evidence>
<comment type="similarity">
    <text evidence="1">Belongs to the eukaryotic ribosomal protein eL8 family.</text>
</comment>
<dbReference type="eggNOG" id="KOG3167">
    <property type="taxonomic scope" value="Eukaryota"/>
</dbReference>
<dbReference type="EMBL" id="AAZO01005560">
    <property type="status" value="NOT_ANNOTATED_CDS"/>
    <property type="molecule type" value="Genomic_DNA"/>
</dbReference>
<reference evidence="4" key="2">
    <citation type="submission" date="2007-04" db="EMBL/GenBank/DDBJ databases">
        <title>The genome of the human body louse.</title>
        <authorList>
            <consortium name="The Human Body Louse Genome Consortium"/>
            <person name="Kirkness E."/>
            <person name="Walenz B."/>
            <person name="Hass B."/>
            <person name="Bruggner R."/>
            <person name="Strausberg R."/>
        </authorList>
    </citation>
    <scope>NUCLEOTIDE SEQUENCE</scope>
    <source>
        <strain evidence="4">USDA</strain>
    </source>
</reference>
<dbReference type="Proteomes" id="UP000009046">
    <property type="component" value="Unassembled WGS sequence"/>
</dbReference>
<dbReference type="SUPFAM" id="SSF55315">
    <property type="entry name" value="L30e-like"/>
    <property type="match status" value="1"/>
</dbReference>
<dbReference type="CTD" id="8230659"/>
<evidence type="ECO:0000313" key="4">
    <source>
        <dbReference type="EMBL" id="EEB17211.1"/>
    </source>
</evidence>
<evidence type="ECO:0000256" key="1">
    <source>
        <dbReference type="ARBA" id="ARBA00007337"/>
    </source>
</evidence>
<dbReference type="InterPro" id="IPR029064">
    <property type="entry name" value="Ribosomal_eL30-like_sf"/>
</dbReference>
<dbReference type="AlphaFoldDB" id="E0VV05"/>
<keyword evidence="2" id="KW-0687">Ribonucleoprotein</keyword>
<dbReference type="GO" id="GO:1990904">
    <property type="term" value="C:ribonucleoprotein complex"/>
    <property type="evidence" value="ECO:0007669"/>
    <property type="project" value="UniProtKB-KW"/>
</dbReference>
<dbReference type="PRINTS" id="PR00881">
    <property type="entry name" value="L7ARS6FAMILY"/>
</dbReference>
<dbReference type="EnsemblMetazoa" id="PHUM457170-RA">
    <property type="protein sequence ID" value="PHUM457170-PA"/>
    <property type="gene ID" value="PHUM457170"/>
</dbReference>
<dbReference type="STRING" id="121224.E0VV05"/>
<sequence length="171" mass="19251">MGKKSKNKDLNLEEDVQNITLEDQQLSYEDKLKFVNVIAKPMASKSQSKKLYKLIKKASKEKGFLKCGFKAVQKQIRIGERGLCIFAGDTTPIDIMCHMPAVCEEKKIPYCYTPCRDDLGAAMGVRSGSVALLIKPHDSYQELYDEMFEELQSLPVPVDVKAEYAIPQGKL</sequence>
<dbReference type="OMA" id="EDNYEAR"/>
<dbReference type="KEGG" id="phu:Phum_PHUM457170"/>
<evidence type="ECO:0000259" key="3">
    <source>
        <dbReference type="Pfam" id="PF01248"/>
    </source>
</evidence>
<dbReference type="GeneID" id="8230659"/>
<dbReference type="Gene3D" id="3.30.1330.30">
    <property type="match status" value="1"/>
</dbReference>
<reference evidence="4" key="1">
    <citation type="submission" date="2007-04" db="EMBL/GenBank/DDBJ databases">
        <title>Annotation of Pediculus humanus corporis strain USDA.</title>
        <authorList>
            <person name="Kirkness E."/>
            <person name="Hannick L."/>
            <person name="Hass B."/>
            <person name="Bruggner R."/>
            <person name="Lawson D."/>
            <person name="Bidwell S."/>
            <person name="Joardar V."/>
            <person name="Caler E."/>
            <person name="Walenz B."/>
            <person name="Inman J."/>
            <person name="Schobel S."/>
            <person name="Galinsky K."/>
            <person name="Amedeo P."/>
            <person name="Strausberg R."/>
        </authorList>
    </citation>
    <scope>NUCLEOTIDE SEQUENCE</scope>
    <source>
        <strain evidence="4">USDA</strain>
    </source>
</reference>
<evidence type="ECO:0000256" key="2">
    <source>
        <dbReference type="ARBA" id="ARBA00023274"/>
    </source>
</evidence>
<dbReference type="RefSeq" id="XP_002429949.1">
    <property type="nucleotide sequence ID" value="XM_002429904.1"/>
</dbReference>
<dbReference type="Pfam" id="PF01248">
    <property type="entry name" value="Ribosomal_L7Ae"/>
    <property type="match status" value="1"/>
</dbReference>
<protein>
    <recommendedName>
        <fullName evidence="3">Ribosomal protein eL8/eL30/eS12/Gadd45 domain-containing protein</fullName>
    </recommendedName>
</protein>
<dbReference type="InParanoid" id="E0VV05"/>
<evidence type="ECO:0000313" key="6">
    <source>
        <dbReference type="Proteomes" id="UP000009046"/>
    </source>
</evidence>
<dbReference type="InterPro" id="IPR004038">
    <property type="entry name" value="Ribosomal_eL8/eL30/eS12/Gad45"/>
</dbReference>
<dbReference type="FunCoup" id="E0VV05">
    <property type="interactions" value="1170"/>
</dbReference>
<dbReference type="PANTHER" id="PTHR23105">
    <property type="entry name" value="RIBOSOMAL PROTEIN L7AE FAMILY MEMBER"/>
    <property type="match status" value="1"/>
</dbReference>